<keyword evidence="8 9" id="KW-0472">Membrane</keyword>
<evidence type="ECO:0000256" key="6">
    <source>
        <dbReference type="ARBA" id="ARBA00022692"/>
    </source>
</evidence>
<feature type="transmembrane region" description="Helical" evidence="9">
    <location>
        <begin position="226"/>
        <end position="247"/>
    </location>
</feature>
<dbReference type="OrthoDB" id="9795582at2"/>
<dbReference type="Pfam" id="PF03613">
    <property type="entry name" value="EIID-AGA"/>
    <property type="match status" value="1"/>
</dbReference>
<keyword evidence="6 9" id="KW-0812">Transmembrane</keyword>
<feature type="transmembrane region" description="Helical" evidence="9">
    <location>
        <begin position="254"/>
        <end position="273"/>
    </location>
</feature>
<dbReference type="InterPro" id="IPR050303">
    <property type="entry name" value="GatZ_KbaZ_carbometab"/>
</dbReference>
<protein>
    <submittedName>
        <fullName evidence="10">Uncharacterized protein</fullName>
    </submittedName>
</protein>
<dbReference type="AlphaFoldDB" id="A0A498R748"/>
<accession>A0A498R748</accession>
<dbReference type="GO" id="GO:0005886">
    <property type="term" value="C:plasma membrane"/>
    <property type="evidence" value="ECO:0007669"/>
    <property type="project" value="UniProtKB-SubCell"/>
</dbReference>
<evidence type="ECO:0000313" key="11">
    <source>
        <dbReference type="Proteomes" id="UP000277811"/>
    </source>
</evidence>
<evidence type="ECO:0000256" key="1">
    <source>
        <dbReference type="ARBA" id="ARBA00004651"/>
    </source>
</evidence>
<sequence>MVIDNASKITKSDITKVWLTYYMGAELSNSYERLQSLIFCASMIPVLKKLYTTKDALSEALTRHLNFFNTEGVAGTIIHGITIAMEEEKAKEDNLPEVAITGIKTGLMGPIAGIGDAIIWGAVMPLLIALFLPLAMNGNPMGGILPLVAYTGITLVVSYILCHRGYSLGKESIIGFLQDGRIKELINGASVLGLFMMGALSASYVKIVTPFKLGILEGQPLPLQEILDSVVPGLLPIVAVFGIYIYLKKKGPRYNIILTTIIAISVICSVTGLL</sequence>
<evidence type="ECO:0000256" key="4">
    <source>
        <dbReference type="ARBA" id="ARBA00022597"/>
    </source>
</evidence>
<evidence type="ECO:0000313" key="10">
    <source>
        <dbReference type="EMBL" id="VBB07191.1"/>
    </source>
</evidence>
<proteinExistence type="predicted"/>
<evidence type="ECO:0000256" key="5">
    <source>
        <dbReference type="ARBA" id="ARBA00022683"/>
    </source>
</evidence>
<evidence type="ECO:0000256" key="2">
    <source>
        <dbReference type="ARBA" id="ARBA00022448"/>
    </source>
</evidence>
<keyword evidence="11" id="KW-1185">Reference proteome</keyword>
<dbReference type="GO" id="GO:0009401">
    <property type="term" value="P:phosphoenolpyruvate-dependent sugar phosphotransferase system"/>
    <property type="evidence" value="ECO:0007669"/>
    <property type="project" value="UniProtKB-KW"/>
</dbReference>
<keyword evidence="7 9" id="KW-1133">Transmembrane helix</keyword>
<dbReference type="EMBL" id="UPPP01000072">
    <property type="protein sequence ID" value="VBB07191.1"/>
    <property type="molecule type" value="Genomic_DNA"/>
</dbReference>
<keyword evidence="2" id="KW-0813">Transport</keyword>
<dbReference type="PANTHER" id="PTHR32502:SF5">
    <property type="entry name" value="N-ACETYLGALACTOSAMINE PERMEASE IID COMPONENT-RELATED"/>
    <property type="match status" value="1"/>
</dbReference>
<dbReference type="PROSITE" id="PS51108">
    <property type="entry name" value="PTS_EIID"/>
    <property type="match status" value="1"/>
</dbReference>
<dbReference type="InterPro" id="IPR004704">
    <property type="entry name" value="PTS_IID_man"/>
</dbReference>
<feature type="transmembrane region" description="Helical" evidence="9">
    <location>
        <begin position="185"/>
        <end position="206"/>
    </location>
</feature>
<evidence type="ECO:0000256" key="7">
    <source>
        <dbReference type="ARBA" id="ARBA00022989"/>
    </source>
</evidence>
<name>A0A498R748_9FIRM</name>
<reference evidence="10 11" key="1">
    <citation type="submission" date="2018-06" db="EMBL/GenBank/DDBJ databases">
        <authorList>
            <person name="Strepis N."/>
        </authorList>
    </citation>
    <scope>NUCLEOTIDE SEQUENCE [LARGE SCALE GENOMIC DNA]</scope>
    <source>
        <strain evidence="10">LUCI</strain>
    </source>
</reference>
<keyword evidence="3" id="KW-1003">Cell membrane</keyword>
<evidence type="ECO:0000256" key="3">
    <source>
        <dbReference type="ARBA" id="ARBA00022475"/>
    </source>
</evidence>
<dbReference type="Proteomes" id="UP000277811">
    <property type="component" value="Unassembled WGS sequence"/>
</dbReference>
<comment type="subcellular location">
    <subcellularLocation>
        <location evidence="1">Cell membrane</location>
        <topology evidence="1">Multi-pass membrane protein</topology>
    </subcellularLocation>
</comment>
<dbReference type="PANTHER" id="PTHR32502">
    <property type="entry name" value="N-ACETYLGALACTOSAMINE PERMEASE II COMPONENT-RELATED"/>
    <property type="match status" value="1"/>
</dbReference>
<keyword evidence="4" id="KW-0762">Sugar transport</keyword>
<gene>
    <name evidence="10" type="ORF">LUCI_2435</name>
</gene>
<evidence type="ECO:0000256" key="8">
    <source>
        <dbReference type="ARBA" id="ARBA00023136"/>
    </source>
</evidence>
<evidence type="ECO:0000256" key="9">
    <source>
        <dbReference type="SAM" id="Phobius"/>
    </source>
</evidence>
<keyword evidence="5" id="KW-0598">Phosphotransferase system</keyword>
<feature type="transmembrane region" description="Helical" evidence="9">
    <location>
        <begin position="142"/>
        <end position="162"/>
    </location>
</feature>
<dbReference type="RefSeq" id="WP_122628132.1">
    <property type="nucleotide sequence ID" value="NZ_UPPP01000072.1"/>
</dbReference>
<organism evidence="10 11">
    <name type="scientific">Lucifera butyrica</name>
    <dbReference type="NCBI Taxonomy" id="1351585"/>
    <lineage>
        <taxon>Bacteria</taxon>
        <taxon>Bacillati</taxon>
        <taxon>Bacillota</taxon>
        <taxon>Negativicutes</taxon>
        <taxon>Veillonellales</taxon>
        <taxon>Veillonellaceae</taxon>
        <taxon>Lucifera</taxon>
    </lineage>
</organism>
<feature type="transmembrane region" description="Helical" evidence="9">
    <location>
        <begin position="117"/>
        <end position="136"/>
    </location>
</feature>